<keyword evidence="1" id="KW-0732">Signal</keyword>
<dbReference type="EMBL" id="HE804045">
    <property type="protein sequence ID" value="CCH28122.1"/>
    <property type="molecule type" value="Genomic_DNA"/>
</dbReference>
<dbReference type="eggNOG" id="ENOG5030N25">
    <property type="taxonomic scope" value="Bacteria"/>
</dbReference>
<organism evidence="2 3">
    <name type="scientific">Saccharothrix espanaensis (strain ATCC 51144 / DSM 44229 / JCM 9112 / NBRC 15066 / NRRL 15764)</name>
    <dbReference type="NCBI Taxonomy" id="1179773"/>
    <lineage>
        <taxon>Bacteria</taxon>
        <taxon>Bacillati</taxon>
        <taxon>Actinomycetota</taxon>
        <taxon>Actinomycetes</taxon>
        <taxon>Pseudonocardiales</taxon>
        <taxon>Pseudonocardiaceae</taxon>
        <taxon>Saccharothrix</taxon>
    </lineage>
</organism>
<reference evidence="2 3" key="1">
    <citation type="journal article" date="2012" name="BMC Genomics">
        <title>Complete genome sequence of Saccharothrix espanaensis DSM 44229T and comparison to the other completely sequenced Pseudonocardiaceae.</title>
        <authorList>
            <person name="Strobel T."/>
            <person name="Al-Dilaimi A."/>
            <person name="Blom J."/>
            <person name="Gessner A."/>
            <person name="Kalinowski J."/>
            <person name="Luzhetska M."/>
            <person name="Puhler A."/>
            <person name="Szczepanowski R."/>
            <person name="Bechthold A."/>
            <person name="Ruckert C."/>
        </authorList>
    </citation>
    <scope>NUCLEOTIDE SEQUENCE [LARGE SCALE GENOMIC DNA]</scope>
    <source>
        <strain evidence="3">ATCC 51144 / DSM 44229 / JCM 9112 / NBRC 15066 / NRRL 15764</strain>
    </source>
</reference>
<keyword evidence="3" id="KW-1185">Reference proteome</keyword>
<feature type="signal peptide" evidence="1">
    <location>
        <begin position="1"/>
        <end position="24"/>
    </location>
</feature>
<proteinExistence type="predicted"/>
<dbReference type="AlphaFoldDB" id="K0JRT9"/>
<dbReference type="Proteomes" id="UP000006281">
    <property type="component" value="Chromosome"/>
</dbReference>
<dbReference type="BioCyc" id="SESP1179773:BN6_RS03910-MONOMER"/>
<accession>K0JRT9</accession>
<name>K0JRT9_SACES</name>
<dbReference type="STRING" id="1179773.BN6_07940"/>
<protein>
    <submittedName>
        <fullName evidence="2">Putative secreted protein</fullName>
    </submittedName>
</protein>
<evidence type="ECO:0000313" key="2">
    <source>
        <dbReference type="EMBL" id="CCH28122.1"/>
    </source>
</evidence>
<feature type="chain" id="PRO_5003836739" evidence="1">
    <location>
        <begin position="25"/>
        <end position="98"/>
    </location>
</feature>
<dbReference type="RefSeq" id="WP_015098236.1">
    <property type="nucleotide sequence ID" value="NC_019673.1"/>
</dbReference>
<dbReference type="PATRIC" id="fig|1179773.3.peg.798"/>
<dbReference type="KEGG" id="sesp:BN6_07940"/>
<evidence type="ECO:0000256" key="1">
    <source>
        <dbReference type="SAM" id="SignalP"/>
    </source>
</evidence>
<dbReference type="HOGENOM" id="CLU_2331974_0_0_11"/>
<sequence>MLKKAGAVAAIAAGLMMLGSPAFAAGHDADYDVHQWNSGPLISALNGNNVNVPVGVCGNNIGILGLVAPVGSPQITGSCAQAAILDGHDNNVGGNDNG</sequence>
<evidence type="ECO:0000313" key="3">
    <source>
        <dbReference type="Proteomes" id="UP000006281"/>
    </source>
</evidence>
<gene>
    <name evidence="2" type="ordered locus">BN6_07940</name>
</gene>